<dbReference type="EMBL" id="CM042039">
    <property type="protein sequence ID" value="KAI3725390.1"/>
    <property type="molecule type" value="Genomic_DNA"/>
</dbReference>
<evidence type="ECO:0000313" key="1">
    <source>
        <dbReference type="EMBL" id="KAI3725390.1"/>
    </source>
</evidence>
<keyword evidence="2" id="KW-1185">Reference proteome</keyword>
<accession>A0ACB9BTP7</accession>
<name>A0ACB9BTP7_9ASTR</name>
<protein>
    <submittedName>
        <fullName evidence="1">Uncharacterized protein</fullName>
    </submittedName>
</protein>
<proteinExistence type="predicted"/>
<sequence length="611" mass="70413">MSHIRGKGEGNDSDMGKAEGNVANLNGIEAMVALGKKQGDNEMLGFNEDVFKRMMNLRLLDIEGKFTSCEPKVLPDELRWLCWYEYPFSSLPLEGMLKLVGLEMESGKIEYLWKGKKNLKFIQLYNMDFLTRFLDVSGAPNIESLIVSGCTKLVEVDESLASLKGLVRLDMSGCENLKCLPPRIELKSLEILILSYCESLESFPELSECMVNLSHIDLCYCEGIEELPSSIKYASNLSYLNLDSCTRLEKIPNSICELKRLKILRLNQCSKLQKLPDDFKSMDKSQLATNRRPRLPKNLYGFSSLEELCLSSNSKVIQLPASISHLSGLKHLDLNYCRQLRNLQGFPSKIQVVNASNCISLEMIEDVSQEYEWMHKMWLFGCQKLLKDEDNERYLDNIFKESFLRWDDHYLSYRKLSLADILSLKTMPLYSLGSRFISIPGSKIPSWFKEQLYGGEIVLKLPSNWQNQIMGFAVCGVLRHSKQNIFPLIRFRFENDGMFVPKSEVDWTKASAAAEYEDEDTWIGYIPFRLFKQMHEDDDDDDDEFQGEYWSHIVEGNLVIHLDTIGGPAVRCGAQVVYKEDVESIKSVKPYISSYWNWKLKHWFQNTFRCE</sequence>
<reference evidence="2" key="1">
    <citation type="journal article" date="2022" name="Mol. Ecol. Resour.">
        <title>The genomes of chicory, endive, great burdock and yacon provide insights into Asteraceae palaeo-polyploidization history and plant inulin production.</title>
        <authorList>
            <person name="Fan W."/>
            <person name="Wang S."/>
            <person name="Wang H."/>
            <person name="Wang A."/>
            <person name="Jiang F."/>
            <person name="Liu H."/>
            <person name="Zhao H."/>
            <person name="Xu D."/>
            <person name="Zhang Y."/>
        </authorList>
    </citation>
    <scope>NUCLEOTIDE SEQUENCE [LARGE SCALE GENOMIC DNA]</scope>
    <source>
        <strain evidence="2">cv. Yunnan</strain>
    </source>
</reference>
<reference evidence="1 2" key="2">
    <citation type="journal article" date="2022" name="Mol. Ecol. Resour.">
        <title>The genomes of chicory, endive, great burdock and yacon provide insights into Asteraceae paleo-polyploidization history and plant inulin production.</title>
        <authorList>
            <person name="Fan W."/>
            <person name="Wang S."/>
            <person name="Wang H."/>
            <person name="Wang A."/>
            <person name="Jiang F."/>
            <person name="Liu H."/>
            <person name="Zhao H."/>
            <person name="Xu D."/>
            <person name="Zhang Y."/>
        </authorList>
    </citation>
    <scope>NUCLEOTIDE SEQUENCE [LARGE SCALE GENOMIC DNA]</scope>
    <source>
        <strain evidence="2">cv. Yunnan</strain>
        <tissue evidence="1">Leaves</tissue>
    </source>
</reference>
<organism evidence="1 2">
    <name type="scientific">Smallanthus sonchifolius</name>
    <dbReference type="NCBI Taxonomy" id="185202"/>
    <lineage>
        <taxon>Eukaryota</taxon>
        <taxon>Viridiplantae</taxon>
        <taxon>Streptophyta</taxon>
        <taxon>Embryophyta</taxon>
        <taxon>Tracheophyta</taxon>
        <taxon>Spermatophyta</taxon>
        <taxon>Magnoliopsida</taxon>
        <taxon>eudicotyledons</taxon>
        <taxon>Gunneridae</taxon>
        <taxon>Pentapetalae</taxon>
        <taxon>asterids</taxon>
        <taxon>campanulids</taxon>
        <taxon>Asterales</taxon>
        <taxon>Asteraceae</taxon>
        <taxon>Asteroideae</taxon>
        <taxon>Heliantheae alliance</taxon>
        <taxon>Millerieae</taxon>
        <taxon>Smallanthus</taxon>
    </lineage>
</organism>
<dbReference type="Proteomes" id="UP001056120">
    <property type="component" value="Linkage Group LG22"/>
</dbReference>
<evidence type="ECO:0000313" key="2">
    <source>
        <dbReference type="Proteomes" id="UP001056120"/>
    </source>
</evidence>
<comment type="caution">
    <text evidence="1">The sequence shown here is derived from an EMBL/GenBank/DDBJ whole genome shotgun (WGS) entry which is preliminary data.</text>
</comment>
<gene>
    <name evidence="1" type="ORF">L1987_65177</name>
</gene>